<keyword evidence="2" id="KW-0677">Repeat</keyword>
<name>A0A6V7X5R1_MELEN</name>
<dbReference type="PANTHER" id="PTHR48051">
    <property type="match status" value="1"/>
</dbReference>
<dbReference type="Gene3D" id="3.80.10.10">
    <property type="entry name" value="Ribonuclease Inhibitor"/>
    <property type="match status" value="1"/>
</dbReference>
<dbReference type="EMBL" id="CAJEWN010001136">
    <property type="protein sequence ID" value="CAD2194690.1"/>
    <property type="molecule type" value="Genomic_DNA"/>
</dbReference>
<dbReference type="PANTHER" id="PTHR48051:SF1">
    <property type="entry name" value="RAS SUPPRESSOR PROTEIN 1"/>
    <property type="match status" value="1"/>
</dbReference>
<dbReference type="PROSITE" id="PS51450">
    <property type="entry name" value="LRR"/>
    <property type="match status" value="2"/>
</dbReference>
<dbReference type="Proteomes" id="UP000580250">
    <property type="component" value="Unassembled WGS sequence"/>
</dbReference>
<evidence type="ECO:0000256" key="3">
    <source>
        <dbReference type="SAM" id="MobiDB-lite"/>
    </source>
</evidence>
<dbReference type="AlphaFoldDB" id="A0A6V7X5R1"/>
<dbReference type="InterPro" id="IPR032675">
    <property type="entry name" value="LRR_dom_sf"/>
</dbReference>
<dbReference type="SMART" id="SM00364">
    <property type="entry name" value="LRR_BAC"/>
    <property type="match status" value="3"/>
</dbReference>
<keyword evidence="4" id="KW-1133">Transmembrane helix</keyword>
<reference evidence="5 6" key="1">
    <citation type="submission" date="2020-08" db="EMBL/GenBank/DDBJ databases">
        <authorList>
            <person name="Koutsovoulos G."/>
            <person name="Danchin GJ E."/>
        </authorList>
    </citation>
    <scope>NUCLEOTIDE SEQUENCE [LARGE SCALE GENOMIC DNA]</scope>
</reference>
<dbReference type="SMART" id="SM00369">
    <property type="entry name" value="LRR_TYP"/>
    <property type="match status" value="3"/>
</dbReference>
<evidence type="ECO:0000256" key="2">
    <source>
        <dbReference type="ARBA" id="ARBA00022737"/>
    </source>
</evidence>
<dbReference type="InterPro" id="IPR003591">
    <property type="entry name" value="Leu-rich_rpt_typical-subtyp"/>
</dbReference>
<comment type="caution">
    <text evidence="5">The sequence shown here is derived from an EMBL/GenBank/DDBJ whole genome shotgun (WGS) entry which is preliminary data.</text>
</comment>
<keyword evidence="4" id="KW-0472">Membrane</keyword>
<organism evidence="5 6">
    <name type="scientific">Meloidogyne enterolobii</name>
    <name type="common">Root-knot nematode worm</name>
    <name type="synonym">Meloidogyne mayaguensis</name>
    <dbReference type="NCBI Taxonomy" id="390850"/>
    <lineage>
        <taxon>Eukaryota</taxon>
        <taxon>Metazoa</taxon>
        <taxon>Ecdysozoa</taxon>
        <taxon>Nematoda</taxon>
        <taxon>Chromadorea</taxon>
        <taxon>Rhabditida</taxon>
        <taxon>Tylenchina</taxon>
        <taxon>Tylenchomorpha</taxon>
        <taxon>Tylenchoidea</taxon>
        <taxon>Meloidogynidae</taxon>
        <taxon>Meloidogyninae</taxon>
        <taxon>Meloidogyne</taxon>
    </lineage>
</organism>
<sequence>MFTAPSLTLKMLQKRLKNGELDLSSLRLETVPIELICRCVNFGGEKHKKIKEINLSNNLLTELPQQFCAFFSELEVLNLGNNKIKALPEDFGSLSSLYHLDLSNNRIKKLPASFGDLDILKWLNLAKNPLDGDLAEIIGECLDDYQCTTAAVNAVQYVGFSYAHSAESTAIIDDSSSIAPTNESSSNNSSPDFKEEIGQVHKRKKFRKMTTLSKSESKSIEKHKKAEEDEDGFDSYFYGKFVMFFFFAFLIALGTSLWLTFDSMRENYLNEDLSKNIENIQNLEELQQFRFCLEINKMLKKGEPPNSWKQFLQDFYFTFKNAWGRNVADKIEEKIKSLNICCWTNSLIKWIKIVWQLLFQPIFVFFTDYFIHVWDFYLLPIIKSFGF</sequence>
<feature type="compositionally biased region" description="Low complexity" evidence="3">
    <location>
        <begin position="176"/>
        <end position="190"/>
    </location>
</feature>
<proteinExistence type="predicted"/>
<dbReference type="OrthoDB" id="1394818at2759"/>
<protein>
    <submittedName>
        <fullName evidence="5">Uncharacterized protein</fullName>
    </submittedName>
</protein>
<dbReference type="InterPro" id="IPR001611">
    <property type="entry name" value="Leu-rich_rpt"/>
</dbReference>
<evidence type="ECO:0000256" key="4">
    <source>
        <dbReference type="SAM" id="Phobius"/>
    </source>
</evidence>
<dbReference type="SUPFAM" id="SSF52058">
    <property type="entry name" value="L domain-like"/>
    <property type="match status" value="1"/>
</dbReference>
<dbReference type="GO" id="GO:0005737">
    <property type="term" value="C:cytoplasm"/>
    <property type="evidence" value="ECO:0007669"/>
    <property type="project" value="TreeGrafter"/>
</dbReference>
<dbReference type="InterPro" id="IPR050216">
    <property type="entry name" value="LRR_domain-containing"/>
</dbReference>
<accession>A0A6V7X5R1</accession>
<evidence type="ECO:0000313" key="5">
    <source>
        <dbReference type="EMBL" id="CAD2194690.1"/>
    </source>
</evidence>
<dbReference type="Pfam" id="PF13855">
    <property type="entry name" value="LRR_8"/>
    <property type="match status" value="1"/>
</dbReference>
<evidence type="ECO:0000256" key="1">
    <source>
        <dbReference type="ARBA" id="ARBA00022614"/>
    </source>
</evidence>
<keyword evidence="4" id="KW-0812">Transmembrane</keyword>
<feature type="transmembrane region" description="Helical" evidence="4">
    <location>
        <begin position="241"/>
        <end position="261"/>
    </location>
</feature>
<feature type="region of interest" description="Disordered" evidence="3">
    <location>
        <begin position="176"/>
        <end position="200"/>
    </location>
</feature>
<keyword evidence="1" id="KW-0433">Leucine-rich repeat</keyword>
<evidence type="ECO:0000313" key="6">
    <source>
        <dbReference type="Proteomes" id="UP000580250"/>
    </source>
</evidence>
<gene>
    <name evidence="5" type="ORF">MENT_LOCUS47718</name>
</gene>
<feature type="transmembrane region" description="Helical" evidence="4">
    <location>
        <begin position="353"/>
        <end position="371"/>
    </location>
</feature>